<gene>
    <name evidence="3" type="ORF">GGG87_00145</name>
    <name evidence="4" type="ORF">GGH11_01140</name>
</gene>
<evidence type="ECO:0000313" key="3">
    <source>
        <dbReference type="EMBL" id="MTB63423.1"/>
    </source>
</evidence>
<dbReference type="Proteomes" id="UP000435060">
    <property type="component" value="Unassembled WGS sequence"/>
</dbReference>
<dbReference type="Pfam" id="PF13275">
    <property type="entry name" value="S4_2"/>
    <property type="match status" value="1"/>
</dbReference>
<evidence type="ECO:0000313" key="6">
    <source>
        <dbReference type="Proteomes" id="UP000435423"/>
    </source>
</evidence>
<comment type="caution">
    <text evidence="4">The sequence shown here is derived from an EMBL/GenBank/DDBJ whole genome shotgun (WGS) entry which is preliminary data.</text>
</comment>
<proteinExistence type="predicted"/>
<protein>
    <submittedName>
        <fullName evidence="4">Uncharacterized protein</fullName>
    </submittedName>
</protein>
<name>A0A6I4R7U2_9STRE</name>
<keyword evidence="1" id="KW-0694">RNA-binding</keyword>
<reference evidence="4 6" key="1">
    <citation type="submission" date="2019-10" db="EMBL/GenBank/DDBJ databases">
        <title>Streptococcis sp, isolated from the respiratory tract of Marmot.</title>
        <authorList>
            <person name="Zhang G."/>
        </authorList>
    </citation>
    <scope>NUCLEOTIDE SEQUENCE [LARGE SCALE GENOMIC DNA]</scope>
    <source>
        <strain evidence="6">zg-70</strain>
        <strain evidence="4">Zg-70</strain>
    </source>
</reference>
<dbReference type="InterPro" id="IPR036986">
    <property type="entry name" value="S4_RNA-bd_sf"/>
</dbReference>
<dbReference type="GO" id="GO:0003723">
    <property type="term" value="F:RNA binding"/>
    <property type="evidence" value="ECO:0007669"/>
    <property type="project" value="UniProtKB-KW"/>
</dbReference>
<evidence type="ECO:0000256" key="2">
    <source>
        <dbReference type="SAM" id="MobiDB-lite"/>
    </source>
</evidence>
<dbReference type="RefSeq" id="WP_154607646.1">
    <property type="nucleotide sequence ID" value="NZ_CP072115.1"/>
</dbReference>
<dbReference type="Proteomes" id="UP000435423">
    <property type="component" value="Unassembled WGS sequence"/>
</dbReference>
<organism evidence="4 6">
    <name type="scientific">Streptococcus zhangguiae</name>
    <dbReference type="NCBI Taxonomy" id="2664091"/>
    <lineage>
        <taxon>Bacteria</taxon>
        <taxon>Bacillati</taxon>
        <taxon>Bacillota</taxon>
        <taxon>Bacilli</taxon>
        <taxon>Lactobacillales</taxon>
        <taxon>Streptococcaceae</taxon>
        <taxon>Streptococcus</taxon>
    </lineage>
</organism>
<evidence type="ECO:0000313" key="5">
    <source>
        <dbReference type="Proteomes" id="UP000435060"/>
    </source>
</evidence>
<accession>A0A6I4R7U2</accession>
<dbReference type="AlphaFoldDB" id="A0A6I4R7U2"/>
<keyword evidence="5" id="KW-1185">Reference proteome</keyword>
<dbReference type="EMBL" id="WLCG01000001">
    <property type="protein sequence ID" value="MTB63423.1"/>
    <property type="molecule type" value="Genomic_DNA"/>
</dbReference>
<evidence type="ECO:0000256" key="1">
    <source>
        <dbReference type="PROSITE-ProRule" id="PRU00182"/>
    </source>
</evidence>
<sequence>MDYKLYDEYILLQALLKEVGIIQSGGAIKGFLQEFPVFFNDEKEERRRKKIRIGDVISIPSQNATITIVAPTEDEQKQYEEDKAEKERVAKLVKQLNAQNKQGKITAIPSAKTPKNKKKKAPVRFPGT</sequence>
<dbReference type="EMBL" id="WUBJ01000001">
    <property type="protein sequence ID" value="MWV55599.1"/>
    <property type="molecule type" value="Genomic_DNA"/>
</dbReference>
<feature type="region of interest" description="Disordered" evidence="2">
    <location>
        <begin position="101"/>
        <end position="128"/>
    </location>
</feature>
<evidence type="ECO:0000313" key="4">
    <source>
        <dbReference type="EMBL" id="MWV55599.1"/>
    </source>
</evidence>
<dbReference type="SUPFAM" id="SSF55174">
    <property type="entry name" value="Alpha-L RNA-binding motif"/>
    <property type="match status" value="1"/>
</dbReference>
<dbReference type="Gene3D" id="3.10.290.10">
    <property type="entry name" value="RNA-binding S4 domain"/>
    <property type="match status" value="1"/>
</dbReference>
<dbReference type="PROSITE" id="PS50889">
    <property type="entry name" value="S4"/>
    <property type="match status" value="1"/>
</dbReference>
<reference evidence="3 5" key="2">
    <citation type="submission" date="2019-11" db="EMBL/GenBank/DDBJ databases">
        <title>Streptococcis sp. isolated from the respiratory tract of Marmot.</title>
        <authorList>
            <person name="Zhang G."/>
        </authorList>
    </citation>
    <scope>NUCLEOTIDE SEQUENCE [LARGE SCALE GENOMIC DNA]</scope>
    <source>
        <strain evidence="5">zg-86</strain>
        <strain evidence="3">Zg-86</strain>
    </source>
</reference>